<accession>A0A1Y1QDT7</accession>
<keyword evidence="1" id="KW-1133">Transmembrane helix</keyword>
<dbReference type="PANTHER" id="PTHR33741:SF5">
    <property type="entry name" value="TRANSMEMBRANE PROTEIN DDB_G0269096-RELATED"/>
    <property type="match status" value="1"/>
</dbReference>
<reference evidence="3 4" key="1">
    <citation type="submission" date="2017-01" db="EMBL/GenBank/DDBJ databases">
        <title>Novel large sulfur bacteria in the metagenomes of groundwater-fed chemosynthetic microbial mats in the Lake Huron basin.</title>
        <authorList>
            <person name="Sharrar A.M."/>
            <person name="Flood B.E."/>
            <person name="Bailey J.V."/>
            <person name="Jones D.S."/>
            <person name="Biddanda B."/>
            <person name="Ruberg S.A."/>
            <person name="Marcus D.N."/>
            <person name="Dick G.J."/>
        </authorList>
    </citation>
    <scope>NUCLEOTIDE SEQUENCE [LARGE SCALE GENOMIC DNA]</scope>
    <source>
        <strain evidence="3">A8</strain>
    </source>
</reference>
<comment type="caution">
    <text evidence="3">The sequence shown here is derived from an EMBL/GenBank/DDBJ whole genome shotgun (WGS) entry which is preliminary data.</text>
</comment>
<keyword evidence="1" id="KW-0472">Membrane</keyword>
<organism evidence="3 4">
    <name type="scientific">Thiothrix lacustris</name>
    <dbReference type="NCBI Taxonomy" id="525917"/>
    <lineage>
        <taxon>Bacteria</taxon>
        <taxon>Pseudomonadati</taxon>
        <taxon>Pseudomonadota</taxon>
        <taxon>Gammaproteobacteria</taxon>
        <taxon>Thiotrichales</taxon>
        <taxon>Thiotrichaceae</taxon>
        <taxon>Thiothrix</taxon>
    </lineage>
</organism>
<proteinExistence type="predicted"/>
<name>A0A1Y1QDT7_9GAMM</name>
<keyword evidence="1" id="KW-0812">Transmembrane</keyword>
<gene>
    <name evidence="3" type="ORF">BWK73_39735</name>
</gene>
<protein>
    <submittedName>
        <fullName evidence="3">HPP family protein</fullName>
    </submittedName>
</protein>
<evidence type="ECO:0000259" key="2">
    <source>
        <dbReference type="Pfam" id="PF04982"/>
    </source>
</evidence>
<evidence type="ECO:0000256" key="1">
    <source>
        <dbReference type="SAM" id="Phobius"/>
    </source>
</evidence>
<dbReference type="PANTHER" id="PTHR33741">
    <property type="entry name" value="TRANSMEMBRANE PROTEIN DDB_G0269096-RELATED"/>
    <property type="match status" value="1"/>
</dbReference>
<sequence>MPQFLKNYLAKMRGGGNKSPHAVNWRNALCSWLGAFIGLALLGWLSTSSSLTEHDHLILIGPFGATAVLLYGSPAAPFAQPRYVLGGHFISAVVGVTVYLLLPEPLWLASALAVSIATVLMYLTHTTHPPGGATALIAIIGSDSIHAQGYWYVLNPVMLGIVLLLLVALLVNNLSPLRKYPNYWW</sequence>
<feature type="domain" description="HPP transmembrane region" evidence="2">
    <location>
        <begin position="21"/>
        <end position="181"/>
    </location>
</feature>
<feature type="transmembrane region" description="Helical" evidence="1">
    <location>
        <begin position="106"/>
        <end position="124"/>
    </location>
</feature>
<dbReference type="InterPro" id="IPR058581">
    <property type="entry name" value="TM_HPP"/>
</dbReference>
<dbReference type="Pfam" id="PF04982">
    <property type="entry name" value="TM_HPP"/>
    <property type="match status" value="1"/>
</dbReference>
<feature type="transmembrane region" description="Helical" evidence="1">
    <location>
        <begin position="57"/>
        <end position="77"/>
    </location>
</feature>
<feature type="transmembrane region" description="Helical" evidence="1">
    <location>
        <begin position="150"/>
        <end position="171"/>
    </location>
</feature>
<feature type="transmembrane region" description="Helical" evidence="1">
    <location>
        <begin position="25"/>
        <end position="45"/>
    </location>
</feature>
<dbReference type="InterPro" id="IPR007065">
    <property type="entry name" value="HPP"/>
</dbReference>
<evidence type="ECO:0000313" key="4">
    <source>
        <dbReference type="Proteomes" id="UP000192491"/>
    </source>
</evidence>
<feature type="transmembrane region" description="Helical" evidence="1">
    <location>
        <begin position="83"/>
        <end position="101"/>
    </location>
</feature>
<dbReference type="Proteomes" id="UP000192491">
    <property type="component" value="Unassembled WGS sequence"/>
</dbReference>
<dbReference type="EMBL" id="MTEJ01000412">
    <property type="protein sequence ID" value="OQX03372.1"/>
    <property type="molecule type" value="Genomic_DNA"/>
</dbReference>
<evidence type="ECO:0000313" key="3">
    <source>
        <dbReference type="EMBL" id="OQX03372.1"/>
    </source>
</evidence>
<dbReference type="AlphaFoldDB" id="A0A1Y1QDT7"/>